<organism evidence="2 3">
    <name type="scientific">Lentithecium fluviatile CBS 122367</name>
    <dbReference type="NCBI Taxonomy" id="1168545"/>
    <lineage>
        <taxon>Eukaryota</taxon>
        <taxon>Fungi</taxon>
        <taxon>Dikarya</taxon>
        <taxon>Ascomycota</taxon>
        <taxon>Pezizomycotina</taxon>
        <taxon>Dothideomycetes</taxon>
        <taxon>Pleosporomycetidae</taxon>
        <taxon>Pleosporales</taxon>
        <taxon>Massarineae</taxon>
        <taxon>Lentitheciaceae</taxon>
        <taxon>Lentithecium</taxon>
    </lineage>
</organism>
<keyword evidence="3" id="KW-1185">Reference proteome</keyword>
<dbReference type="Proteomes" id="UP000799291">
    <property type="component" value="Unassembled WGS sequence"/>
</dbReference>
<dbReference type="AlphaFoldDB" id="A0A6G1JM80"/>
<feature type="region of interest" description="Disordered" evidence="1">
    <location>
        <begin position="34"/>
        <end position="53"/>
    </location>
</feature>
<evidence type="ECO:0000256" key="1">
    <source>
        <dbReference type="SAM" id="MobiDB-lite"/>
    </source>
</evidence>
<reference evidence="2" key="1">
    <citation type="journal article" date="2020" name="Stud. Mycol.">
        <title>101 Dothideomycetes genomes: a test case for predicting lifestyles and emergence of pathogens.</title>
        <authorList>
            <person name="Haridas S."/>
            <person name="Albert R."/>
            <person name="Binder M."/>
            <person name="Bloem J."/>
            <person name="Labutti K."/>
            <person name="Salamov A."/>
            <person name="Andreopoulos B."/>
            <person name="Baker S."/>
            <person name="Barry K."/>
            <person name="Bills G."/>
            <person name="Bluhm B."/>
            <person name="Cannon C."/>
            <person name="Castanera R."/>
            <person name="Culley D."/>
            <person name="Daum C."/>
            <person name="Ezra D."/>
            <person name="Gonzalez J."/>
            <person name="Henrissat B."/>
            <person name="Kuo A."/>
            <person name="Liang C."/>
            <person name="Lipzen A."/>
            <person name="Lutzoni F."/>
            <person name="Magnuson J."/>
            <person name="Mondo S."/>
            <person name="Nolan M."/>
            <person name="Ohm R."/>
            <person name="Pangilinan J."/>
            <person name="Park H.-J."/>
            <person name="Ramirez L."/>
            <person name="Alfaro M."/>
            <person name="Sun H."/>
            <person name="Tritt A."/>
            <person name="Yoshinaga Y."/>
            <person name="Zwiers L.-H."/>
            <person name="Turgeon B."/>
            <person name="Goodwin S."/>
            <person name="Spatafora J."/>
            <person name="Crous P."/>
            <person name="Grigoriev I."/>
        </authorList>
    </citation>
    <scope>NUCLEOTIDE SEQUENCE</scope>
    <source>
        <strain evidence="2">CBS 122367</strain>
    </source>
</reference>
<name>A0A6G1JM80_9PLEO</name>
<evidence type="ECO:0000313" key="3">
    <source>
        <dbReference type="Proteomes" id="UP000799291"/>
    </source>
</evidence>
<sequence>MDGHQRVAVLNEIASWIGLSGSWRQDTILDEARRSLGSTPSDSPCQTTDVDKLPSISPVPIFEDFLRPRQYPCSTPTTAARIRNLWPKDTSQRPIHTRRHRPCRGCKKVIQCNEHVQEQQHGDDMTENTTRAQRRCTSSIQTHIAYLTPRAPKISEPFRRPFGKRATPLQYMAEPGLQKKKNRTMRIFRLHGLDQVHEAHPQTIKSHSAPKENRAYLNL</sequence>
<gene>
    <name evidence="2" type="ORF">K458DRAFT_411398</name>
</gene>
<proteinExistence type="predicted"/>
<feature type="compositionally biased region" description="Polar residues" evidence="1">
    <location>
        <begin position="36"/>
        <end position="48"/>
    </location>
</feature>
<accession>A0A6G1JM80</accession>
<protein>
    <submittedName>
        <fullName evidence="2">Uncharacterized protein</fullName>
    </submittedName>
</protein>
<evidence type="ECO:0000313" key="2">
    <source>
        <dbReference type="EMBL" id="KAF2691677.1"/>
    </source>
</evidence>
<dbReference type="EMBL" id="MU005569">
    <property type="protein sequence ID" value="KAF2691677.1"/>
    <property type="molecule type" value="Genomic_DNA"/>
</dbReference>